<sequence>MHARAAVARVVPVHPDALDPADIAHHNCKVAILSAQDCTLVQPLAYLTRLDEHIVPPVQGLSSRSAVIACQERLLVGYSGEEEARRREAFFQDLAKDRPVLTAGGSDMLEAYRTAEPQV</sequence>
<keyword evidence="2" id="KW-1185">Reference proteome</keyword>
<evidence type="ECO:0000313" key="2">
    <source>
        <dbReference type="Proteomes" id="UP000836387"/>
    </source>
</evidence>
<name>A0ACA9T7E2_BIOOC</name>
<organism evidence="1 2">
    <name type="scientific">Clonostachys rosea f. rosea IK726</name>
    <dbReference type="NCBI Taxonomy" id="1349383"/>
    <lineage>
        <taxon>Eukaryota</taxon>
        <taxon>Fungi</taxon>
        <taxon>Dikarya</taxon>
        <taxon>Ascomycota</taxon>
        <taxon>Pezizomycotina</taxon>
        <taxon>Sordariomycetes</taxon>
        <taxon>Hypocreomycetidae</taxon>
        <taxon>Hypocreales</taxon>
        <taxon>Bionectriaceae</taxon>
        <taxon>Clonostachys</taxon>
    </lineage>
</organism>
<dbReference type="Proteomes" id="UP000836387">
    <property type="component" value="Unassembled WGS sequence"/>
</dbReference>
<reference evidence="1" key="1">
    <citation type="submission" date="2020-04" db="EMBL/GenBank/DDBJ databases">
        <authorList>
            <person name="Broberg M."/>
        </authorList>
    </citation>
    <scope>NUCLEOTIDE SEQUENCE</scope>
</reference>
<evidence type="ECO:0000313" key="1">
    <source>
        <dbReference type="EMBL" id="CAG9936821.1"/>
    </source>
</evidence>
<gene>
    <name evidence="1" type="ORF">CRV2_00004003</name>
</gene>
<accession>A0ACA9T7E2</accession>
<reference evidence="1" key="2">
    <citation type="submission" date="2021-10" db="EMBL/GenBank/DDBJ databases">
        <authorList>
            <person name="Piombo E."/>
        </authorList>
    </citation>
    <scope>NUCLEOTIDE SEQUENCE</scope>
</reference>
<proteinExistence type="predicted"/>
<dbReference type="EMBL" id="CADEHS020000001">
    <property type="protein sequence ID" value="CAG9936821.1"/>
    <property type="molecule type" value="Genomic_DNA"/>
</dbReference>
<comment type="caution">
    <text evidence="1">The sequence shown here is derived from an EMBL/GenBank/DDBJ whole genome shotgun (WGS) entry which is preliminary data.</text>
</comment>
<protein>
    <submittedName>
        <fullName evidence="1">Uncharacterized protein</fullName>
    </submittedName>
</protein>